<keyword evidence="2" id="KW-0808">Transferase</keyword>
<dbReference type="GeneID" id="301303543"/>
<dbReference type="PATRIC" id="fig|47853.6.peg.1100"/>
<gene>
    <name evidence="2" type="ORF">TK50_05155</name>
</gene>
<protein>
    <submittedName>
        <fullName evidence="2">Methyltransferase</fullName>
    </submittedName>
</protein>
<reference evidence="2 3" key="1">
    <citation type="submission" date="2015-01" db="EMBL/GenBank/DDBJ databases">
        <title>Sequencing and annotation of Micromonospora carbonacea strain JXNU-1 genome.</title>
        <authorList>
            <person name="Long Z."/>
            <person name="Huang Y."/>
            <person name="Jiang Y."/>
        </authorList>
    </citation>
    <scope>NUCLEOTIDE SEQUENCE [LARGE SCALE GENOMIC DNA]</scope>
    <source>
        <strain evidence="2 3">JXNU-1</strain>
    </source>
</reference>
<dbReference type="EMBL" id="JXSX01000001">
    <property type="protein sequence ID" value="KIR64937.1"/>
    <property type="molecule type" value="Genomic_DNA"/>
</dbReference>
<dbReference type="Pfam" id="PF13649">
    <property type="entry name" value="Methyltransf_25"/>
    <property type="match status" value="1"/>
</dbReference>
<dbReference type="RefSeq" id="WP_043961694.1">
    <property type="nucleotide sequence ID" value="NZ_JXSX01000001.1"/>
</dbReference>
<dbReference type="GO" id="GO:0032259">
    <property type="term" value="P:methylation"/>
    <property type="evidence" value="ECO:0007669"/>
    <property type="project" value="UniProtKB-KW"/>
</dbReference>
<comment type="caution">
    <text evidence="2">The sequence shown here is derived from an EMBL/GenBank/DDBJ whole genome shotgun (WGS) entry which is preliminary data.</text>
</comment>
<dbReference type="AlphaFoldDB" id="A0A0D0V1T9"/>
<dbReference type="SUPFAM" id="SSF53335">
    <property type="entry name" value="S-adenosyl-L-methionine-dependent methyltransferases"/>
    <property type="match status" value="1"/>
</dbReference>
<organism evidence="2 3">
    <name type="scientific">Micromonospora haikouensis</name>
    <dbReference type="NCBI Taxonomy" id="686309"/>
    <lineage>
        <taxon>Bacteria</taxon>
        <taxon>Bacillati</taxon>
        <taxon>Actinomycetota</taxon>
        <taxon>Actinomycetes</taxon>
        <taxon>Micromonosporales</taxon>
        <taxon>Micromonosporaceae</taxon>
        <taxon>Micromonospora</taxon>
    </lineage>
</organism>
<keyword evidence="3" id="KW-1185">Reference proteome</keyword>
<sequence>MSWYEDLSLWSGFSDVLFSAERARHAADLVTTSPLLAFPPESRVLDQGCGVGFFAVPLARQGHRVTGVDLHRELLDRAEAEAAGTGPGASFVRADVREYVSPDAFDVVVNMYTSFGYFDEHDDNLQVLRNAYRCLVPGGTLIVDLLSKEVYASWVGPPKIVDVPGGMVVMRDTILDDWTRYRTDWTLVRGDRAEHTSLTCWVYSAAELTDMVAQAGFEKVECFGDFDGGPYDGGATRLIVRGTKA</sequence>
<proteinExistence type="predicted"/>
<evidence type="ECO:0000313" key="2">
    <source>
        <dbReference type="EMBL" id="KIR64937.1"/>
    </source>
</evidence>
<dbReference type="InterPro" id="IPR029063">
    <property type="entry name" value="SAM-dependent_MTases_sf"/>
</dbReference>
<accession>A0A0D0V1T9</accession>
<keyword evidence="2" id="KW-0489">Methyltransferase</keyword>
<dbReference type="OrthoDB" id="279734at2"/>
<dbReference type="Gene3D" id="3.40.50.150">
    <property type="entry name" value="Vaccinia Virus protein VP39"/>
    <property type="match status" value="1"/>
</dbReference>
<name>A0A0D0V1T9_9ACTN</name>
<dbReference type="Proteomes" id="UP000032254">
    <property type="component" value="Unassembled WGS sequence"/>
</dbReference>
<dbReference type="CDD" id="cd02440">
    <property type="entry name" value="AdoMet_MTases"/>
    <property type="match status" value="1"/>
</dbReference>
<dbReference type="GO" id="GO:0008168">
    <property type="term" value="F:methyltransferase activity"/>
    <property type="evidence" value="ECO:0007669"/>
    <property type="project" value="UniProtKB-KW"/>
</dbReference>
<dbReference type="InterPro" id="IPR041698">
    <property type="entry name" value="Methyltransf_25"/>
</dbReference>
<evidence type="ECO:0000313" key="3">
    <source>
        <dbReference type="Proteomes" id="UP000032254"/>
    </source>
</evidence>
<feature type="domain" description="Methyltransferase" evidence="1">
    <location>
        <begin position="44"/>
        <end position="139"/>
    </location>
</feature>
<dbReference type="PANTHER" id="PTHR43591">
    <property type="entry name" value="METHYLTRANSFERASE"/>
    <property type="match status" value="1"/>
</dbReference>
<evidence type="ECO:0000259" key="1">
    <source>
        <dbReference type="Pfam" id="PF13649"/>
    </source>
</evidence>
<dbReference type="Gene3D" id="2.20.25.110">
    <property type="entry name" value="S-adenosyl-L-methionine-dependent methyltransferases"/>
    <property type="match status" value="1"/>
</dbReference>